<reference evidence="3 4" key="1">
    <citation type="submission" date="2021-06" db="EMBL/GenBank/DDBJ databases">
        <title>Genome sequence of Babesia caballi.</title>
        <authorList>
            <person name="Yamagishi J."/>
            <person name="Kidaka T."/>
            <person name="Ochi A."/>
        </authorList>
    </citation>
    <scope>NUCLEOTIDE SEQUENCE [LARGE SCALE GENOMIC DNA]</scope>
    <source>
        <strain evidence="3">USDA-D6B2</strain>
    </source>
</reference>
<name>A0AAV4M049_BABCB</name>
<dbReference type="Gene3D" id="2.60.40.2020">
    <property type="match status" value="1"/>
</dbReference>
<dbReference type="EMBL" id="BPLF01000004">
    <property type="protein sequence ID" value="GIX65432.1"/>
    <property type="molecule type" value="Genomic_DNA"/>
</dbReference>
<keyword evidence="4" id="KW-1185">Reference proteome</keyword>
<evidence type="ECO:0000256" key="1">
    <source>
        <dbReference type="ARBA" id="ARBA00022690"/>
    </source>
</evidence>
<dbReference type="RefSeq" id="XP_067717501.1">
    <property type="nucleotide sequence ID" value="XM_067861400.1"/>
</dbReference>
<accession>A0AAV4M049</accession>
<evidence type="ECO:0000313" key="3">
    <source>
        <dbReference type="EMBL" id="GIX65432.1"/>
    </source>
</evidence>
<proteinExistence type="predicted"/>
<keyword evidence="2" id="KW-0789">Thiol protease inhibitor</keyword>
<dbReference type="AlphaFoldDB" id="A0AAV4M049"/>
<evidence type="ECO:0000313" key="4">
    <source>
        <dbReference type="Proteomes" id="UP001497744"/>
    </source>
</evidence>
<dbReference type="GO" id="GO:0004869">
    <property type="term" value="F:cysteine-type endopeptidase inhibitor activity"/>
    <property type="evidence" value="ECO:0007669"/>
    <property type="project" value="UniProtKB-KW"/>
</dbReference>
<dbReference type="InterPro" id="IPR036331">
    <property type="entry name" value="Chagasin-like_sf"/>
</dbReference>
<dbReference type="GeneID" id="94196913"/>
<gene>
    <name evidence="3" type="ORF">BcabD6B2_48670</name>
</gene>
<sequence length="148" mass="16435">MPPFDITVKKSELVEDRTYTLTVESQISTGYQWMCLGVLDEKEHEDVAGRHHEYYREVLTKAVMEEAARFGKTMHGITVTPFSMHSGGAAVENRGGANCVGQSEISKASFTVSRDIAEGTYYVVMGYGSAFRGPTITSFKEVRVRVEP</sequence>
<organism evidence="3 4">
    <name type="scientific">Babesia caballi</name>
    <dbReference type="NCBI Taxonomy" id="5871"/>
    <lineage>
        <taxon>Eukaryota</taxon>
        <taxon>Sar</taxon>
        <taxon>Alveolata</taxon>
        <taxon>Apicomplexa</taxon>
        <taxon>Aconoidasida</taxon>
        <taxon>Piroplasmida</taxon>
        <taxon>Babesiidae</taxon>
        <taxon>Babesia</taxon>
    </lineage>
</organism>
<keyword evidence="1" id="KW-0646">Protease inhibitor</keyword>
<dbReference type="Proteomes" id="UP001497744">
    <property type="component" value="Unassembled WGS sequence"/>
</dbReference>
<comment type="caution">
    <text evidence="3">The sequence shown here is derived from an EMBL/GenBank/DDBJ whole genome shotgun (WGS) entry which is preliminary data.</text>
</comment>
<evidence type="ECO:0000256" key="2">
    <source>
        <dbReference type="ARBA" id="ARBA00022704"/>
    </source>
</evidence>
<protein>
    <submittedName>
        <fullName evidence="3">Chromosome segregation and condensation protein</fullName>
    </submittedName>
</protein>